<organism evidence="2 3">
    <name type="scientific">Tectimicrobiota bacterium</name>
    <dbReference type="NCBI Taxonomy" id="2528274"/>
    <lineage>
        <taxon>Bacteria</taxon>
        <taxon>Pseudomonadati</taxon>
        <taxon>Nitrospinota/Tectimicrobiota group</taxon>
        <taxon>Candidatus Tectimicrobiota</taxon>
    </lineage>
</organism>
<protein>
    <recommendedName>
        <fullName evidence="4">Lycopene cyclase domain-containing protein</fullName>
    </recommendedName>
</protein>
<dbReference type="AlphaFoldDB" id="A0A932MN42"/>
<keyword evidence="1" id="KW-0812">Transmembrane</keyword>
<evidence type="ECO:0000313" key="3">
    <source>
        <dbReference type="Proteomes" id="UP000782312"/>
    </source>
</evidence>
<feature type="transmembrane region" description="Helical" evidence="1">
    <location>
        <begin position="6"/>
        <end position="23"/>
    </location>
</feature>
<reference evidence="2" key="1">
    <citation type="submission" date="2020-07" db="EMBL/GenBank/DDBJ databases">
        <title>Huge and variable diversity of episymbiotic CPR bacteria and DPANN archaea in groundwater ecosystems.</title>
        <authorList>
            <person name="He C.Y."/>
            <person name="Keren R."/>
            <person name="Whittaker M."/>
            <person name="Farag I.F."/>
            <person name="Doudna J."/>
            <person name="Cate J.H.D."/>
            <person name="Banfield J.F."/>
        </authorList>
    </citation>
    <scope>NUCLEOTIDE SEQUENCE</scope>
    <source>
        <strain evidence="2">NC_groundwater_763_Ag_S-0.2um_68_21</strain>
    </source>
</reference>
<feature type="transmembrane region" description="Helical" evidence="1">
    <location>
        <begin position="200"/>
        <end position="217"/>
    </location>
</feature>
<feature type="transmembrane region" description="Helical" evidence="1">
    <location>
        <begin position="100"/>
        <end position="120"/>
    </location>
</feature>
<feature type="transmembrane region" description="Helical" evidence="1">
    <location>
        <begin position="153"/>
        <end position="172"/>
    </location>
</feature>
<dbReference type="EMBL" id="JACPUR010000016">
    <property type="protein sequence ID" value="MBI3127197.1"/>
    <property type="molecule type" value="Genomic_DNA"/>
</dbReference>
<keyword evidence="1" id="KW-0472">Membrane</keyword>
<name>A0A932MN42_UNCTE</name>
<gene>
    <name evidence="2" type="ORF">HYZ11_06305</name>
</gene>
<feature type="transmembrane region" description="Helical" evidence="1">
    <location>
        <begin position="66"/>
        <end position="88"/>
    </location>
</feature>
<comment type="caution">
    <text evidence="2">The sequence shown here is derived from an EMBL/GenBank/DDBJ whole genome shotgun (WGS) entry which is preliminary data.</text>
</comment>
<evidence type="ECO:0000256" key="1">
    <source>
        <dbReference type="SAM" id="Phobius"/>
    </source>
</evidence>
<sequence>MRDYVYLWLALAFGAVWAAYFHLRKDLRRKLLFSSGVSFFLGFTEPLFIPSYWIPKFKAIPLGNELFLESLLFCGVLGGFCACSYQAVAGKGLFLLRRVHPAWTLAAPALFLALYLPGGTEVPVNFAWFPGGAMLLGTIVLLGFLGWDAVRPILFSGLAATLIYGAIYYVFWRAFPSLRASYQLVNFSGFAIEGIPIEEFAWIFTFSMYWAPLYEIWRGRYPRL</sequence>
<dbReference type="Proteomes" id="UP000782312">
    <property type="component" value="Unassembled WGS sequence"/>
</dbReference>
<evidence type="ECO:0000313" key="2">
    <source>
        <dbReference type="EMBL" id="MBI3127197.1"/>
    </source>
</evidence>
<keyword evidence="1" id="KW-1133">Transmembrane helix</keyword>
<feature type="transmembrane region" description="Helical" evidence="1">
    <location>
        <begin position="126"/>
        <end position="146"/>
    </location>
</feature>
<feature type="transmembrane region" description="Helical" evidence="1">
    <location>
        <begin position="32"/>
        <end position="54"/>
    </location>
</feature>
<accession>A0A932MN42</accession>
<proteinExistence type="predicted"/>
<evidence type="ECO:0008006" key="4">
    <source>
        <dbReference type="Google" id="ProtNLM"/>
    </source>
</evidence>